<dbReference type="KEGG" id="hwa:HQ_3295C"/>
<gene>
    <name evidence="2" type="ordered locus">HQ_3295C</name>
</gene>
<reference evidence="2 3" key="1">
    <citation type="journal article" date="2006" name="BMC Genomics">
        <title>The genome of the square archaeon Haloquadratum walsbyi: life at the limits of water activity.</title>
        <authorList>
            <person name="Bolhuis H.H."/>
            <person name="Palm P.P."/>
            <person name="Wende A.W."/>
            <person name="Falb M.M."/>
            <person name="Rampp M.M."/>
            <person name="Rodriguez-Valera F.F."/>
            <person name="Pfeiffer F.F."/>
            <person name="Oesterhelt D.D."/>
        </authorList>
    </citation>
    <scope>NUCLEOTIDE SEQUENCE [LARGE SCALE GENOMIC DNA]</scope>
    <source>
        <strain evidence="3">DSM 16790 / HBSQ001</strain>
    </source>
</reference>
<organism evidence="2 3">
    <name type="scientific">Haloquadratum walsbyi (strain DSM 16790 / HBSQ001)</name>
    <dbReference type="NCBI Taxonomy" id="362976"/>
    <lineage>
        <taxon>Archaea</taxon>
        <taxon>Methanobacteriati</taxon>
        <taxon>Methanobacteriota</taxon>
        <taxon>Stenosarchaea group</taxon>
        <taxon>Halobacteria</taxon>
        <taxon>Halobacteriales</taxon>
        <taxon>Haloferacaceae</taxon>
        <taxon>Haloquadratum</taxon>
    </lineage>
</organism>
<sequence>MTQETSAFQVGDRVKLVLDKERSPDNQLHGRTGEITDIEFDDLGETTGNSQDNFIYTVKLDSGKTPDIHFRRYDLKPA</sequence>
<dbReference type="AlphaFoldDB" id="A0A1X7HUE1"/>
<dbReference type="Pfam" id="PF26460">
    <property type="entry name" value="DUF8139"/>
    <property type="match status" value="1"/>
</dbReference>
<name>A0A1X7HUE1_HALWD</name>
<keyword evidence="3" id="KW-1185">Reference proteome</keyword>
<evidence type="ECO:0000259" key="1">
    <source>
        <dbReference type="Pfam" id="PF26460"/>
    </source>
</evidence>
<feature type="domain" description="DUF8139" evidence="1">
    <location>
        <begin position="6"/>
        <end position="78"/>
    </location>
</feature>
<protein>
    <recommendedName>
        <fullName evidence="1">DUF8139 domain-containing protein</fullName>
    </recommendedName>
</protein>
<dbReference type="RefSeq" id="WP_048066841.1">
    <property type="nucleotide sequence ID" value="NC_008212.1"/>
</dbReference>
<evidence type="ECO:0000313" key="3">
    <source>
        <dbReference type="Proteomes" id="UP000001975"/>
    </source>
</evidence>
<dbReference type="InterPro" id="IPR058452">
    <property type="entry name" value="DUF8139"/>
</dbReference>
<proteinExistence type="predicted"/>
<dbReference type="EMBL" id="AM180088">
    <property type="protein sequence ID" value="SMG03261.1"/>
    <property type="molecule type" value="Genomic_DNA"/>
</dbReference>
<evidence type="ECO:0000313" key="2">
    <source>
        <dbReference type="EMBL" id="SMG03261.1"/>
    </source>
</evidence>
<dbReference type="GeneID" id="24783345"/>
<accession>A0A1X7HUE1</accession>
<dbReference type="Proteomes" id="UP000001975">
    <property type="component" value="Chromosome"/>
</dbReference>
<dbReference type="STRING" id="362976.HQ_3295C"/>